<name>A0ABP2TZK3_9GAMM</name>
<evidence type="ECO:0000256" key="6">
    <source>
        <dbReference type="SAM" id="SignalP"/>
    </source>
</evidence>
<feature type="signal peptide" evidence="6">
    <location>
        <begin position="1"/>
        <end position="23"/>
    </location>
</feature>
<dbReference type="SUPFAM" id="SSF55486">
    <property type="entry name" value="Metalloproteases ('zincins'), catalytic domain"/>
    <property type="match status" value="2"/>
</dbReference>
<dbReference type="Proteomes" id="UP000013190">
    <property type="component" value="Unassembled WGS sequence"/>
</dbReference>
<dbReference type="InterPro" id="IPR001818">
    <property type="entry name" value="Pept_M10_metallopeptidase"/>
</dbReference>
<keyword evidence="5" id="KW-0175">Coiled coil</keyword>
<keyword evidence="6" id="KW-0732">Signal</keyword>
<accession>A0ABP2TZK3</accession>
<keyword evidence="2" id="KW-0479">Metal-binding</keyword>
<dbReference type="Gene3D" id="3.40.390.10">
    <property type="entry name" value="Collagenase (Catalytic Domain)"/>
    <property type="match status" value="1"/>
</dbReference>
<dbReference type="EMBL" id="APOJ01000019">
    <property type="protein sequence ID" value="ENU27666.1"/>
    <property type="molecule type" value="Genomic_DNA"/>
</dbReference>
<sequence length="319" mass="37139">MRHHHFTFFAACLCMGISNLSYAQSSSVNNNIHSHALIKAPLHYRIADIDPRFNLDTQQVLELTQQAAKIWEKETGQQHFIYDPQAEFTINLVFDERQQRSAERVQNLDQLKQQQGQWEQQNQQLQQFKDEVQKTTSLIASKQSQLTAQFQQYNVDVQRFNQMRSSSKELAEQLSQRQKALQQQSAMLQQEIQVHNQKTQQLNRDIQKLNQNNKQLVASAHQFNQTFQPRLFHKGHFNGKQIYIYEFSSKNDLRLTLAHEFGHALGLEHTNDPTSLMYPIIQQQNLEKLSLTEADRDLVRTMTPSSSANDLTMSVSDKN</sequence>
<comment type="caution">
    <text evidence="8">The sequence shown here is derived from an EMBL/GenBank/DDBJ whole genome shotgun (WGS) entry which is preliminary data.</text>
</comment>
<dbReference type="Pfam" id="PF00413">
    <property type="entry name" value="Peptidase_M10"/>
    <property type="match status" value="1"/>
</dbReference>
<reference evidence="8 9" key="2">
    <citation type="journal article" date="2016" name="Int. J. Syst. Evol. Microbiol.">
        <title>Taxonomy of haemolytic and/or proteolytic strains of the genus Acinetobacter with the proposal of Acinetobacter courvalinii sp. nov. (genomic species 14 sensu Bouvet &amp; Jeanjean), Acinetobacter dispersus sp. nov. (genomic species 17), Acinetobacter modestus sp. nov., Acinetobacter proteolyticus sp. nov. and Acinetobacter vivianii sp. nov.</title>
        <authorList>
            <person name="Nemec A."/>
            <person name="Radolfova-Krizova L."/>
            <person name="Maixnerova M."/>
            <person name="Vrestiakova E."/>
            <person name="Jezek P."/>
            <person name="Sedo O."/>
        </authorList>
    </citation>
    <scope>NUCLEOTIDE SEQUENCE [LARGE SCALE GENOMIC DNA]</scope>
    <source>
        <strain evidence="8 9">NIPH 236</strain>
    </source>
</reference>
<feature type="chain" id="PRO_5046727181" description="Peptidase M10 metallopeptidase domain-containing protein" evidence="6">
    <location>
        <begin position="24"/>
        <end position="319"/>
    </location>
</feature>
<evidence type="ECO:0000256" key="2">
    <source>
        <dbReference type="ARBA" id="ARBA00022723"/>
    </source>
</evidence>
<evidence type="ECO:0000256" key="3">
    <source>
        <dbReference type="ARBA" id="ARBA00022801"/>
    </source>
</evidence>
<evidence type="ECO:0000256" key="1">
    <source>
        <dbReference type="ARBA" id="ARBA00022670"/>
    </source>
</evidence>
<keyword evidence="3" id="KW-0378">Hydrolase</keyword>
<protein>
    <recommendedName>
        <fullName evidence="7">Peptidase M10 metallopeptidase domain-containing protein</fullName>
    </recommendedName>
</protein>
<keyword evidence="4" id="KW-0862">Zinc</keyword>
<evidence type="ECO:0000259" key="7">
    <source>
        <dbReference type="Pfam" id="PF00413"/>
    </source>
</evidence>
<evidence type="ECO:0000256" key="5">
    <source>
        <dbReference type="SAM" id="Coils"/>
    </source>
</evidence>
<reference evidence="9" key="1">
    <citation type="submission" date="2013-02" db="EMBL/GenBank/DDBJ databases">
        <title>The Genome Sequence of Acinetobacter sp. NIPH 236.</title>
        <authorList>
            <consortium name="The Broad Institute Genome Sequencing Platform"/>
            <consortium name="The Broad Institute Genome Sequencing Center for Infectious Disease"/>
            <person name="Cerqueira G."/>
            <person name="Feldgarden M."/>
            <person name="Courvalin P."/>
            <person name="Perichon B."/>
            <person name="Grillot-Courvalin C."/>
            <person name="Clermont D."/>
            <person name="Rocha E."/>
            <person name="Yoon E.-J."/>
            <person name="Nemec A."/>
            <person name="Walker B."/>
            <person name="Young S.K."/>
            <person name="Zeng Q."/>
            <person name="Gargeya S."/>
            <person name="Fitzgerald M."/>
            <person name="Haas B."/>
            <person name="Abouelleil A."/>
            <person name="Alvarado L."/>
            <person name="Arachchi H.M."/>
            <person name="Berlin A.M."/>
            <person name="Chapman S.B."/>
            <person name="Dewar J."/>
            <person name="Goldberg J."/>
            <person name="Griggs A."/>
            <person name="Gujja S."/>
            <person name="Hansen M."/>
            <person name="Howarth C."/>
            <person name="Imamovic A."/>
            <person name="Larimer J."/>
            <person name="McCowan C."/>
            <person name="Murphy C."/>
            <person name="Neiman D."/>
            <person name="Pearson M."/>
            <person name="Priest M."/>
            <person name="Roberts A."/>
            <person name="Saif S."/>
            <person name="Shea T."/>
            <person name="Sisk P."/>
            <person name="Sykes S."/>
            <person name="Wortman J."/>
            <person name="Nusbaum C."/>
            <person name="Birren B."/>
        </authorList>
    </citation>
    <scope>NUCLEOTIDE SEQUENCE [LARGE SCALE GENOMIC DNA]</scope>
    <source>
        <strain evidence="9">NIPH 236</strain>
    </source>
</reference>
<dbReference type="GeneID" id="92834490"/>
<keyword evidence="9" id="KW-1185">Reference proteome</keyword>
<feature type="domain" description="Peptidase M10 metallopeptidase" evidence="7">
    <location>
        <begin position="144"/>
        <end position="300"/>
    </location>
</feature>
<dbReference type="RefSeq" id="WP_004660502.1">
    <property type="nucleotide sequence ID" value="NZ_BMDV01000010.1"/>
</dbReference>
<keyword evidence="1" id="KW-0645">Protease</keyword>
<feature type="coiled-coil region" evidence="5">
    <location>
        <begin position="164"/>
        <end position="226"/>
    </location>
</feature>
<proteinExistence type="predicted"/>
<organism evidence="8 9">
    <name type="scientific">Acinetobacter modestus</name>
    <dbReference type="NCBI Taxonomy" id="1776740"/>
    <lineage>
        <taxon>Bacteria</taxon>
        <taxon>Pseudomonadati</taxon>
        <taxon>Pseudomonadota</taxon>
        <taxon>Gammaproteobacteria</taxon>
        <taxon>Moraxellales</taxon>
        <taxon>Moraxellaceae</taxon>
        <taxon>Acinetobacter</taxon>
    </lineage>
</organism>
<evidence type="ECO:0000256" key="4">
    <source>
        <dbReference type="ARBA" id="ARBA00022833"/>
    </source>
</evidence>
<evidence type="ECO:0000313" key="8">
    <source>
        <dbReference type="EMBL" id="ENU27666.1"/>
    </source>
</evidence>
<gene>
    <name evidence="8" type="ORF">F992_01072</name>
</gene>
<dbReference type="InterPro" id="IPR021190">
    <property type="entry name" value="Pept_M10A"/>
</dbReference>
<dbReference type="InterPro" id="IPR024079">
    <property type="entry name" value="MetalloPept_cat_dom_sf"/>
</dbReference>
<dbReference type="PRINTS" id="PR00138">
    <property type="entry name" value="MATRIXIN"/>
</dbReference>
<evidence type="ECO:0000313" key="9">
    <source>
        <dbReference type="Proteomes" id="UP000013190"/>
    </source>
</evidence>